<dbReference type="RefSeq" id="WP_055304598.1">
    <property type="nucleotide sequence ID" value="NZ_JAOQKC010000002.1"/>
</dbReference>
<sequence>MNLYDVFDLCTDKMVIHNGKTEDIVEQLQVTKHMFYHSVSRDVPMRKRYQIIKTREKFVWQEKELQRQEFAKNWTQFCEPFLKMGGKVK</sequence>
<evidence type="ECO:0000313" key="2">
    <source>
        <dbReference type="Proteomes" id="UP001652461"/>
    </source>
</evidence>
<name>A0ABT2RTK5_9FIRM</name>
<accession>A0ABT2RTK5</accession>
<organism evidence="1 2">
    <name type="scientific">Laedolimicola ammoniilytica</name>
    <dbReference type="NCBI Taxonomy" id="2981771"/>
    <lineage>
        <taxon>Bacteria</taxon>
        <taxon>Bacillati</taxon>
        <taxon>Bacillota</taxon>
        <taxon>Clostridia</taxon>
        <taxon>Lachnospirales</taxon>
        <taxon>Lachnospiraceae</taxon>
        <taxon>Laedolimicola</taxon>
    </lineage>
</organism>
<protein>
    <submittedName>
        <fullName evidence="1">Uncharacterized protein</fullName>
    </submittedName>
</protein>
<proteinExistence type="predicted"/>
<evidence type="ECO:0000313" key="1">
    <source>
        <dbReference type="EMBL" id="MCU6695633.1"/>
    </source>
</evidence>
<dbReference type="EMBL" id="JAOQKC010000002">
    <property type="protein sequence ID" value="MCU6695633.1"/>
    <property type="molecule type" value="Genomic_DNA"/>
</dbReference>
<comment type="caution">
    <text evidence="1">The sequence shown here is derived from an EMBL/GenBank/DDBJ whole genome shotgun (WGS) entry which is preliminary data.</text>
</comment>
<dbReference type="Proteomes" id="UP001652461">
    <property type="component" value="Unassembled WGS sequence"/>
</dbReference>
<reference evidence="1 2" key="1">
    <citation type="journal article" date="2021" name="ISME Commun">
        <title>Automated analysis of genomic sequences facilitates high-throughput and comprehensive description of bacteria.</title>
        <authorList>
            <person name="Hitch T.C.A."/>
        </authorList>
    </citation>
    <scope>NUCLEOTIDE SEQUENCE [LARGE SCALE GENOMIC DNA]</scope>
    <source>
        <strain evidence="1 2">Sanger_04</strain>
    </source>
</reference>
<gene>
    <name evidence="1" type="ORF">OCV63_01815</name>
</gene>
<keyword evidence="2" id="KW-1185">Reference proteome</keyword>